<accession>T0PZB8</accession>
<organism evidence="1 2">
    <name type="scientific">Saprolegnia diclina (strain VS20)</name>
    <dbReference type="NCBI Taxonomy" id="1156394"/>
    <lineage>
        <taxon>Eukaryota</taxon>
        <taxon>Sar</taxon>
        <taxon>Stramenopiles</taxon>
        <taxon>Oomycota</taxon>
        <taxon>Saprolegniomycetes</taxon>
        <taxon>Saprolegniales</taxon>
        <taxon>Saprolegniaceae</taxon>
        <taxon>Saprolegnia</taxon>
    </lineage>
</organism>
<dbReference type="InParanoid" id="T0PZB8"/>
<reference evidence="1 2" key="1">
    <citation type="submission" date="2012-04" db="EMBL/GenBank/DDBJ databases">
        <title>The Genome Sequence of Saprolegnia declina VS20.</title>
        <authorList>
            <consortium name="The Broad Institute Genome Sequencing Platform"/>
            <person name="Russ C."/>
            <person name="Nusbaum C."/>
            <person name="Tyler B."/>
            <person name="van West P."/>
            <person name="Dieguez-Uribeondo J."/>
            <person name="de Bruijn I."/>
            <person name="Tripathy S."/>
            <person name="Jiang R."/>
            <person name="Young S.K."/>
            <person name="Zeng Q."/>
            <person name="Gargeya S."/>
            <person name="Fitzgerald M."/>
            <person name="Haas B."/>
            <person name="Abouelleil A."/>
            <person name="Alvarado L."/>
            <person name="Arachchi H.M."/>
            <person name="Berlin A."/>
            <person name="Chapman S.B."/>
            <person name="Goldberg J."/>
            <person name="Griggs A."/>
            <person name="Gujja S."/>
            <person name="Hansen M."/>
            <person name="Howarth C."/>
            <person name="Imamovic A."/>
            <person name="Larimer J."/>
            <person name="McCowen C."/>
            <person name="Montmayeur A."/>
            <person name="Murphy C."/>
            <person name="Neiman D."/>
            <person name="Pearson M."/>
            <person name="Priest M."/>
            <person name="Roberts A."/>
            <person name="Saif S."/>
            <person name="Shea T."/>
            <person name="Sisk P."/>
            <person name="Sykes S."/>
            <person name="Wortman J."/>
            <person name="Nusbaum C."/>
            <person name="Birren B."/>
        </authorList>
    </citation>
    <scope>NUCLEOTIDE SEQUENCE [LARGE SCALE GENOMIC DNA]</scope>
    <source>
        <strain evidence="1 2">VS20</strain>
    </source>
</reference>
<keyword evidence="2" id="KW-1185">Reference proteome</keyword>
<dbReference type="Proteomes" id="UP000030762">
    <property type="component" value="Unassembled WGS sequence"/>
</dbReference>
<name>T0PZB8_SAPDV</name>
<protein>
    <submittedName>
        <fullName evidence="1">Uncharacterized protein</fullName>
    </submittedName>
</protein>
<evidence type="ECO:0000313" key="2">
    <source>
        <dbReference type="Proteomes" id="UP000030762"/>
    </source>
</evidence>
<dbReference type="VEuPathDB" id="FungiDB:SDRG_11393"/>
<dbReference type="GeneID" id="19952120"/>
<dbReference type="AlphaFoldDB" id="T0PZB8"/>
<proteinExistence type="predicted"/>
<gene>
    <name evidence="1" type="ORF">SDRG_11393</name>
</gene>
<dbReference type="EMBL" id="JH767172">
    <property type="protein sequence ID" value="EQC30914.1"/>
    <property type="molecule type" value="Genomic_DNA"/>
</dbReference>
<sequence length="107" mass="12254">MPGASAPCQLSKKAIKRKLQRRNRERYLELRAMLTQRILELEGVIELRRAVPALSWQDVADELRWECARSCLENLQLRHRVNQCDGLVVALTHVTVVQGMTALPHCP</sequence>
<dbReference type="RefSeq" id="XP_008615652.1">
    <property type="nucleotide sequence ID" value="XM_008617430.1"/>
</dbReference>
<evidence type="ECO:0000313" key="1">
    <source>
        <dbReference type="EMBL" id="EQC30914.1"/>
    </source>
</evidence>